<dbReference type="Pfam" id="PF13508">
    <property type="entry name" value="Acetyltransf_7"/>
    <property type="match status" value="1"/>
</dbReference>
<evidence type="ECO:0000259" key="1">
    <source>
        <dbReference type="PROSITE" id="PS51186"/>
    </source>
</evidence>
<name>A0ABR1TDH6_9PEZI</name>
<dbReference type="PROSITE" id="PS51186">
    <property type="entry name" value="GNAT"/>
    <property type="match status" value="1"/>
</dbReference>
<reference evidence="2 3" key="1">
    <citation type="submission" date="2023-01" db="EMBL/GenBank/DDBJ databases">
        <title>Analysis of 21 Apiospora genomes using comparative genomics revels a genus with tremendous synthesis potential of carbohydrate active enzymes and secondary metabolites.</title>
        <authorList>
            <person name="Sorensen T."/>
        </authorList>
    </citation>
    <scope>NUCLEOTIDE SEQUENCE [LARGE SCALE GENOMIC DNA]</scope>
    <source>
        <strain evidence="2 3">CBS 33761</strain>
    </source>
</reference>
<dbReference type="InterPro" id="IPR000182">
    <property type="entry name" value="GNAT_dom"/>
</dbReference>
<dbReference type="InterPro" id="IPR016181">
    <property type="entry name" value="Acyl_CoA_acyltransferase"/>
</dbReference>
<comment type="caution">
    <text evidence="2">The sequence shown here is derived from an EMBL/GenBank/DDBJ whole genome shotgun (WGS) entry which is preliminary data.</text>
</comment>
<dbReference type="EMBL" id="JAQQWK010000003">
    <property type="protein sequence ID" value="KAK8044668.1"/>
    <property type="molecule type" value="Genomic_DNA"/>
</dbReference>
<protein>
    <recommendedName>
        <fullName evidence="1">N-acetyltransferase domain-containing protein</fullName>
    </recommendedName>
</protein>
<evidence type="ECO:0000313" key="3">
    <source>
        <dbReference type="Proteomes" id="UP001444661"/>
    </source>
</evidence>
<keyword evidence="3" id="KW-1185">Reference proteome</keyword>
<gene>
    <name evidence="2" type="ORF">PG993_004692</name>
</gene>
<proteinExistence type="predicted"/>
<sequence>MVIQLVPQLPNGMFVLMITDRVDLPQYAGRLAKLMAYCMDENRRDFSLPWVSAFMMAADHYYEHTLANQIGLWLAVDQTGHRQVYPAISHRRILLVFIIDPANHNNVVASAEVLVDINSATHSAQLSNLMVPAGYRRQGFGYTLFNAVKSCVRRRWGTRYIQVFTQAGQPAYQLYQRLGFTERATFLVDGRPRSLLEYQYH</sequence>
<organism evidence="2 3">
    <name type="scientific">Apiospora rasikravindrae</name>
    <dbReference type="NCBI Taxonomy" id="990691"/>
    <lineage>
        <taxon>Eukaryota</taxon>
        <taxon>Fungi</taxon>
        <taxon>Dikarya</taxon>
        <taxon>Ascomycota</taxon>
        <taxon>Pezizomycotina</taxon>
        <taxon>Sordariomycetes</taxon>
        <taxon>Xylariomycetidae</taxon>
        <taxon>Amphisphaeriales</taxon>
        <taxon>Apiosporaceae</taxon>
        <taxon>Apiospora</taxon>
    </lineage>
</organism>
<dbReference type="Gene3D" id="3.40.630.30">
    <property type="match status" value="1"/>
</dbReference>
<evidence type="ECO:0000313" key="2">
    <source>
        <dbReference type="EMBL" id="KAK8044668.1"/>
    </source>
</evidence>
<accession>A0ABR1TDH6</accession>
<dbReference type="Proteomes" id="UP001444661">
    <property type="component" value="Unassembled WGS sequence"/>
</dbReference>
<feature type="domain" description="N-acetyltransferase" evidence="1">
    <location>
        <begin position="52"/>
        <end position="201"/>
    </location>
</feature>
<dbReference type="SUPFAM" id="SSF55729">
    <property type="entry name" value="Acyl-CoA N-acyltransferases (Nat)"/>
    <property type="match status" value="1"/>
</dbReference>